<protein>
    <submittedName>
        <fullName evidence="1">Uncharacterized protein</fullName>
    </submittedName>
</protein>
<accession>A0ABQ8ENX1</accession>
<name>A0ABQ8ENX1_BRANA</name>
<evidence type="ECO:0000313" key="2">
    <source>
        <dbReference type="Proteomes" id="UP000824890"/>
    </source>
</evidence>
<comment type="caution">
    <text evidence="1">The sequence shown here is derived from an EMBL/GenBank/DDBJ whole genome shotgun (WGS) entry which is preliminary data.</text>
</comment>
<dbReference type="EMBL" id="JAGKQM010000001">
    <property type="protein sequence ID" value="KAH0943188.1"/>
    <property type="molecule type" value="Genomic_DNA"/>
</dbReference>
<dbReference type="Proteomes" id="UP000824890">
    <property type="component" value="Unassembled WGS sequence"/>
</dbReference>
<gene>
    <name evidence="1" type="ORF">HID58_002825</name>
</gene>
<evidence type="ECO:0000313" key="1">
    <source>
        <dbReference type="EMBL" id="KAH0943188.1"/>
    </source>
</evidence>
<keyword evidence="2" id="KW-1185">Reference proteome</keyword>
<proteinExistence type="predicted"/>
<organism evidence="1 2">
    <name type="scientific">Brassica napus</name>
    <name type="common">Rape</name>
    <dbReference type="NCBI Taxonomy" id="3708"/>
    <lineage>
        <taxon>Eukaryota</taxon>
        <taxon>Viridiplantae</taxon>
        <taxon>Streptophyta</taxon>
        <taxon>Embryophyta</taxon>
        <taxon>Tracheophyta</taxon>
        <taxon>Spermatophyta</taxon>
        <taxon>Magnoliopsida</taxon>
        <taxon>eudicotyledons</taxon>
        <taxon>Gunneridae</taxon>
        <taxon>Pentapetalae</taxon>
        <taxon>rosids</taxon>
        <taxon>malvids</taxon>
        <taxon>Brassicales</taxon>
        <taxon>Brassicaceae</taxon>
        <taxon>Brassiceae</taxon>
        <taxon>Brassica</taxon>
    </lineage>
</organism>
<sequence>MFHALISYSPLSTSILQCMLTITSASHASLLYMTLTTPTITLSTNKNPENHEEERIKSKPLWVPKGVGTDSSEGFDLSRMKRPMLRLHNPHLKNKVHGHSTVSWQELVLTKAPMSTFTNIQQLARFIFRVQNTTVQCIRLESNADTNPGAAPFSRGFAKIYLECVITYASLGGNGGSGDDMPGVASVTSRPSVGD</sequence>
<reference evidence="1 2" key="1">
    <citation type="submission" date="2021-05" db="EMBL/GenBank/DDBJ databases">
        <title>Genome Assembly of Synthetic Allotetraploid Brassica napus Reveals Homoeologous Exchanges between Subgenomes.</title>
        <authorList>
            <person name="Davis J.T."/>
        </authorList>
    </citation>
    <scope>NUCLEOTIDE SEQUENCE [LARGE SCALE GENOMIC DNA]</scope>
    <source>
        <strain evidence="2">cv. Da-Ae</strain>
        <tissue evidence="1">Seedling</tissue>
    </source>
</reference>